<feature type="compositionally biased region" description="Basic and acidic residues" evidence="1">
    <location>
        <begin position="331"/>
        <end position="394"/>
    </location>
</feature>
<feature type="compositionally biased region" description="Low complexity" evidence="1">
    <location>
        <begin position="1076"/>
        <end position="1086"/>
    </location>
</feature>
<feature type="compositionally biased region" description="Basic and acidic residues" evidence="1">
    <location>
        <begin position="209"/>
        <end position="224"/>
    </location>
</feature>
<accession>A0A2J6SRQ2</accession>
<protein>
    <submittedName>
        <fullName evidence="2">Rxt3-domain-containing protein</fullName>
    </submittedName>
</protein>
<feature type="compositionally biased region" description="Basic residues" evidence="1">
    <location>
        <begin position="664"/>
        <end position="687"/>
    </location>
</feature>
<feature type="region of interest" description="Disordered" evidence="1">
    <location>
        <begin position="1"/>
        <end position="747"/>
    </location>
</feature>
<feature type="region of interest" description="Disordered" evidence="1">
    <location>
        <begin position="1003"/>
        <end position="1182"/>
    </location>
</feature>
<sequence length="1182" mass="131036">MDPRQPQHPFSSRNTTSPYGRTPFPPSSNQPQYPSSSHPPPAAPAYTDHQRRPSDPPYYNPPRSYGQEGPPMSGQSHSRHQSSSSVGHGTPVNRNMPPPSSPQQQAPQATHHYGPPRPPPASVGPPSTYSSGRELPSLPSLGRPPSGNMSISSILGGPSPGSREPPISQAHYASPVATSAPPSSMFGTTHASPRMTTAGPEYAPFRRPQTPEHQRQYETRDHRANSAGSPAGLGHYGTPEARRFGTPQQSYAQRVAAPEERREPIRVPNPNVPSTSIPPRPNSQPSGFNPPPPPRISDPRPPIHNESLFGRRVDTASRPDPPRETAYGRPAYEERHNSYGYDRDRQEREREREREILMQRGRELRERERERLERERDRERERLELEQRDREREYALQMAQRNPQPGYNRPPEAREQPWMRQSYEPAPPPRPAYEQPPPERVPPQASNGYYPATTAPQYGGHSAYASNEARYGPAPQPSSVPIKHESTPATQYEAAMQERPRYAQQEQRPMYGGPPQSGPYQSHESPRKGEEPPQMQQQRYLGVQGINRTGNRSPLPQAVQGAQSQFNAPGGDPAIANEFGKIFGGLGGSGAMGAPSPLSAGPPGLPFSNSGQLRREDLENLQESPLENGQRISRTASNNGRRRKLKEEGGDDESSTGRQTPSGRAKRPKTNSHHHHLPHNHHHHHHRAEPVDTTSSPSQSNLTPFKSTRGSNIPSPPGRDLGATHHHHIVKHQPHTAAAKTPPPTKVNNIIPLQKVTIRNQAVLDSVADLPRKHLGHAYYHSSLKPDPLAPKRDFSTSRGFASTPQPLPRFEGNENCTFTVKVMRAYLDHKSREEITIRRAVWGTDIYTDDSDIIAACIHQGWFKGAWPAGVDENLLGLEVTDDGTIHVFRSLDEIWTKPPPSGPADVPKNRDLNVNILILPLLDKYSSVTRFGIRSREWGGKYDGYHSMHDGLSFMIQSIQWVDGINGVEGRSVHDRRELLAQEQREADLEAAKTLEELVLNGNGSGKPQFEESFERGGDRPEERRGEIRGVGMGSWWKKPNAVHKKEPPGSEAISSMEEPNGTLPSAVPAPSGVVETVEAAQEPEPQEPEQTQERDVRQEQSRRISRVTELMIANANSSEAMGQPVTPKRAEIQAPTPSPISPVHPQSEPPAQSGELKRQEGNGERERESEEDTDMDATM</sequence>
<feature type="compositionally biased region" description="Pro residues" evidence="1">
    <location>
        <begin position="425"/>
        <end position="441"/>
    </location>
</feature>
<name>A0A2J6SRQ2_9HELO</name>
<feature type="compositionally biased region" description="Low complexity" evidence="1">
    <location>
        <begin position="73"/>
        <end position="89"/>
    </location>
</feature>
<feature type="compositionally biased region" description="Low complexity" evidence="1">
    <location>
        <begin position="173"/>
        <end position="184"/>
    </location>
</feature>
<feature type="compositionally biased region" description="Basic residues" evidence="1">
    <location>
        <begin position="724"/>
        <end position="734"/>
    </location>
</feature>
<feature type="compositionally biased region" description="Polar residues" evidence="1">
    <location>
        <begin position="692"/>
        <end position="713"/>
    </location>
</feature>
<feature type="compositionally biased region" description="Polar residues" evidence="1">
    <location>
        <begin position="185"/>
        <end position="195"/>
    </location>
</feature>
<dbReference type="Proteomes" id="UP000235371">
    <property type="component" value="Unassembled WGS sequence"/>
</dbReference>
<gene>
    <name evidence="2" type="ORF">K444DRAFT_541465</name>
</gene>
<dbReference type="GeneID" id="36583877"/>
<feature type="compositionally biased region" description="Basic and acidic residues" evidence="1">
    <location>
        <begin position="1158"/>
        <end position="1171"/>
    </location>
</feature>
<feature type="compositionally biased region" description="Polar residues" evidence="1">
    <location>
        <begin position="8"/>
        <end position="19"/>
    </location>
</feature>
<feature type="compositionally biased region" description="Acidic residues" evidence="1">
    <location>
        <begin position="1172"/>
        <end position="1182"/>
    </location>
</feature>
<feature type="compositionally biased region" description="Basic and acidic residues" evidence="1">
    <location>
        <begin position="1094"/>
        <end position="1105"/>
    </location>
</feature>
<evidence type="ECO:0000313" key="2">
    <source>
        <dbReference type="EMBL" id="PMD53468.1"/>
    </source>
</evidence>
<dbReference type="EMBL" id="KZ613872">
    <property type="protein sequence ID" value="PMD53468.1"/>
    <property type="molecule type" value="Genomic_DNA"/>
</dbReference>
<dbReference type="RefSeq" id="XP_024730372.1">
    <property type="nucleotide sequence ID" value="XM_024875798.1"/>
</dbReference>
<feature type="compositionally biased region" description="Gly residues" evidence="1">
    <location>
        <begin position="582"/>
        <end position="591"/>
    </location>
</feature>
<feature type="compositionally biased region" description="Low complexity" evidence="1">
    <location>
        <begin position="592"/>
        <end position="602"/>
    </location>
</feature>
<dbReference type="OrthoDB" id="3596986at2759"/>
<proteinExistence type="predicted"/>
<dbReference type="Pfam" id="PF08642">
    <property type="entry name" value="Rxt3"/>
    <property type="match status" value="1"/>
</dbReference>
<dbReference type="InterPro" id="IPR036609">
    <property type="entry name" value="LCCL_sf"/>
</dbReference>
<evidence type="ECO:0000313" key="3">
    <source>
        <dbReference type="Proteomes" id="UP000235371"/>
    </source>
</evidence>
<dbReference type="InParanoid" id="A0A2J6SRQ2"/>
<feature type="compositionally biased region" description="Basic and acidic residues" evidence="1">
    <location>
        <begin position="297"/>
        <end position="323"/>
    </location>
</feature>
<dbReference type="Gene3D" id="2.170.130.20">
    <property type="entry name" value="LCCL-like domain"/>
    <property type="match status" value="1"/>
</dbReference>
<dbReference type="PANTHER" id="PTHR48125:SF12">
    <property type="entry name" value="AT HOOK TRANSCRIPTION FACTOR FAMILY-RELATED"/>
    <property type="match status" value="1"/>
</dbReference>
<feature type="compositionally biased region" description="Polar residues" evidence="1">
    <location>
        <begin position="621"/>
        <end position="639"/>
    </location>
</feature>
<dbReference type="STRING" id="1095630.A0A2J6SRQ2"/>
<feature type="compositionally biased region" description="Basic and acidic residues" evidence="1">
    <location>
        <begin position="1011"/>
        <end position="1030"/>
    </location>
</feature>
<dbReference type="PANTHER" id="PTHR48125">
    <property type="entry name" value="LP07818P1"/>
    <property type="match status" value="1"/>
</dbReference>
<dbReference type="AlphaFoldDB" id="A0A2J6SRQ2"/>
<reference evidence="2 3" key="1">
    <citation type="submission" date="2016-04" db="EMBL/GenBank/DDBJ databases">
        <title>A degradative enzymes factory behind the ericoid mycorrhizal symbiosis.</title>
        <authorList>
            <consortium name="DOE Joint Genome Institute"/>
            <person name="Martino E."/>
            <person name="Morin E."/>
            <person name="Grelet G."/>
            <person name="Kuo A."/>
            <person name="Kohler A."/>
            <person name="Daghino S."/>
            <person name="Barry K."/>
            <person name="Choi C."/>
            <person name="Cichocki N."/>
            <person name="Clum A."/>
            <person name="Copeland A."/>
            <person name="Hainaut M."/>
            <person name="Haridas S."/>
            <person name="Labutti K."/>
            <person name="Lindquist E."/>
            <person name="Lipzen A."/>
            <person name="Khouja H.-R."/>
            <person name="Murat C."/>
            <person name="Ohm R."/>
            <person name="Olson A."/>
            <person name="Spatafora J."/>
            <person name="Veneault-Fourrey C."/>
            <person name="Henrissat B."/>
            <person name="Grigoriev I."/>
            <person name="Martin F."/>
            <person name="Perotto S."/>
        </authorList>
    </citation>
    <scope>NUCLEOTIDE SEQUENCE [LARGE SCALE GENOMIC DNA]</scope>
    <source>
        <strain evidence="2 3">E</strain>
    </source>
</reference>
<feature type="compositionally biased region" description="Low complexity" evidence="1">
    <location>
        <begin position="135"/>
        <end position="162"/>
    </location>
</feature>
<feature type="compositionally biased region" description="Pro residues" evidence="1">
    <location>
        <begin position="276"/>
        <end position="296"/>
    </location>
</feature>
<dbReference type="InterPro" id="IPR013951">
    <property type="entry name" value="Rxt3"/>
</dbReference>
<organism evidence="2 3">
    <name type="scientific">Hyaloscypha bicolor E</name>
    <dbReference type="NCBI Taxonomy" id="1095630"/>
    <lineage>
        <taxon>Eukaryota</taxon>
        <taxon>Fungi</taxon>
        <taxon>Dikarya</taxon>
        <taxon>Ascomycota</taxon>
        <taxon>Pezizomycotina</taxon>
        <taxon>Leotiomycetes</taxon>
        <taxon>Helotiales</taxon>
        <taxon>Hyaloscyphaceae</taxon>
        <taxon>Hyaloscypha</taxon>
        <taxon>Hyaloscypha bicolor</taxon>
    </lineage>
</organism>
<feature type="compositionally biased region" description="Polar residues" evidence="1">
    <location>
        <begin position="546"/>
        <end position="567"/>
    </location>
</feature>
<feature type="region of interest" description="Disordered" evidence="1">
    <location>
        <begin position="789"/>
        <end position="809"/>
    </location>
</feature>
<evidence type="ECO:0000256" key="1">
    <source>
        <dbReference type="SAM" id="MobiDB-lite"/>
    </source>
</evidence>
<keyword evidence="3" id="KW-1185">Reference proteome</keyword>